<sequence length="75" mass="8161">MLEGVWKFPAVPDNISLNSYEDDTDVDSTLGTPLPDTDMAFFDPLASGKQESDESQGLHTSKSWILEAVHTCTGT</sequence>
<keyword evidence="2" id="KW-1185">Reference proteome</keyword>
<accession>A0A9D4L6E1</accession>
<evidence type="ECO:0000313" key="2">
    <source>
        <dbReference type="Proteomes" id="UP000828390"/>
    </source>
</evidence>
<evidence type="ECO:0000313" key="1">
    <source>
        <dbReference type="EMBL" id="KAH3851306.1"/>
    </source>
</evidence>
<comment type="caution">
    <text evidence="1">The sequence shown here is derived from an EMBL/GenBank/DDBJ whole genome shotgun (WGS) entry which is preliminary data.</text>
</comment>
<reference evidence="1" key="2">
    <citation type="submission" date="2020-11" db="EMBL/GenBank/DDBJ databases">
        <authorList>
            <person name="McCartney M.A."/>
            <person name="Auch B."/>
            <person name="Kono T."/>
            <person name="Mallez S."/>
            <person name="Becker A."/>
            <person name="Gohl D.M."/>
            <person name="Silverstein K.A.T."/>
            <person name="Koren S."/>
            <person name="Bechman K.B."/>
            <person name="Herman A."/>
            <person name="Abrahante J.E."/>
            <person name="Garbe J."/>
        </authorList>
    </citation>
    <scope>NUCLEOTIDE SEQUENCE</scope>
    <source>
        <strain evidence="1">Duluth1</strain>
        <tissue evidence="1">Whole animal</tissue>
    </source>
</reference>
<dbReference type="AlphaFoldDB" id="A0A9D4L6E1"/>
<dbReference type="EMBL" id="JAIWYP010000003">
    <property type="protein sequence ID" value="KAH3851306.1"/>
    <property type="molecule type" value="Genomic_DNA"/>
</dbReference>
<reference evidence="1" key="1">
    <citation type="journal article" date="2019" name="bioRxiv">
        <title>The Genome of the Zebra Mussel, Dreissena polymorpha: A Resource for Invasive Species Research.</title>
        <authorList>
            <person name="McCartney M.A."/>
            <person name="Auch B."/>
            <person name="Kono T."/>
            <person name="Mallez S."/>
            <person name="Zhang Y."/>
            <person name="Obille A."/>
            <person name="Becker A."/>
            <person name="Abrahante J.E."/>
            <person name="Garbe J."/>
            <person name="Badalamenti J.P."/>
            <person name="Herman A."/>
            <person name="Mangelson H."/>
            <person name="Liachko I."/>
            <person name="Sullivan S."/>
            <person name="Sone E.D."/>
            <person name="Koren S."/>
            <person name="Silverstein K.A.T."/>
            <person name="Beckman K.B."/>
            <person name="Gohl D.M."/>
        </authorList>
    </citation>
    <scope>NUCLEOTIDE SEQUENCE</scope>
    <source>
        <strain evidence="1">Duluth1</strain>
        <tissue evidence="1">Whole animal</tissue>
    </source>
</reference>
<protein>
    <submittedName>
        <fullName evidence="1">Uncharacterized protein</fullName>
    </submittedName>
</protein>
<name>A0A9D4L6E1_DREPO</name>
<proteinExistence type="predicted"/>
<organism evidence="1 2">
    <name type="scientific">Dreissena polymorpha</name>
    <name type="common">Zebra mussel</name>
    <name type="synonym">Mytilus polymorpha</name>
    <dbReference type="NCBI Taxonomy" id="45954"/>
    <lineage>
        <taxon>Eukaryota</taxon>
        <taxon>Metazoa</taxon>
        <taxon>Spiralia</taxon>
        <taxon>Lophotrochozoa</taxon>
        <taxon>Mollusca</taxon>
        <taxon>Bivalvia</taxon>
        <taxon>Autobranchia</taxon>
        <taxon>Heteroconchia</taxon>
        <taxon>Euheterodonta</taxon>
        <taxon>Imparidentia</taxon>
        <taxon>Neoheterodontei</taxon>
        <taxon>Myida</taxon>
        <taxon>Dreissenoidea</taxon>
        <taxon>Dreissenidae</taxon>
        <taxon>Dreissena</taxon>
    </lineage>
</organism>
<dbReference type="Proteomes" id="UP000828390">
    <property type="component" value="Unassembled WGS sequence"/>
</dbReference>
<gene>
    <name evidence="1" type="ORF">DPMN_093786</name>
</gene>